<evidence type="ECO:0000313" key="2">
    <source>
        <dbReference type="Proteomes" id="UP000654257"/>
    </source>
</evidence>
<gene>
    <name evidence="1" type="ORF">GCM10007304_14730</name>
</gene>
<reference evidence="1" key="2">
    <citation type="submission" date="2020-09" db="EMBL/GenBank/DDBJ databases">
        <authorList>
            <person name="Sun Q."/>
            <person name="Sedlacek I."/>
        </authorList>
    </citation>
    <scope>NUCLEOTIDE SEQUENCE</scope>
    <source>
        <strain evidence="1">CCM 7905</strain>
    </source>
</reference>
<dbReference type="AlphaFoldDB" id="A0A917D099"/>
<reference evidence="1" key="1">
    <citation type="journal article" date="2014" name="Int. J. Syst. Evol. Microbiol.">
        <title>Complete genome sequence of Corynebacterium casei LMG S-19264T (=DSM 44701T), isolated from a smear-ripened cheese.</title>
        <authorList>
            <consortium name="US DOE Joint Genome Institute (JGI-PGF)"/>
            <person name="Walter F."/>
            <person name="Albersmeier A."/>
            <person name="Kalinowski J."/>
            <person name="Ruckert C."/>
        </authorList>
    </citation>
    <scope>NUCLEOTIDE SEQUENCE</scope>
    <source>
        <strain evidence="1">CCM 7905</strain>
    </source>
</reference>
<organism evidence="1 2">
    <name type="scientific">Rhodococcoides trifolii</name>
    <dbReference type="NCBI Taxonomy" id="908250"/>
    <lineage>
        <taxon>Bacteria</taxon>
        <taxon>Bacillati</taxon>
        <taxon>Actinomycetota</taxon>
        <taxon>Actinomycetes</taxon>
        <taxon>Mycobacteriales</taxon>
        <taxon>Nocardiaceae</taxon>
        <taxon>Rhodococcoides</taxon>
    </lineage>
</organism>
<dbReference type="EMBL" id="BMCU01000002">
    <property type="protein sequence ID" value="GGG01765.1"/>
    <property type="molecule type" value="Genomic_DNA"/>
</dbReference>
<dbReference type="Proteomes" id="UP000654257">
    <property type="component" value="Unassembled WGS sequence"/>
</dbReference>
<name>A0A917D099_9NOCA</name>
<comment type="caution">
    <text evidence="1">The sequence shown here is derived from an EMBL/GenBank/DDBJ whole genome shotgun (WGS) entry which is preliminary data.</text>
</comment>
<sequence>MLVGLVRLRPNVTTKRVETVLAHLESLGEVGKASATADGKFRYRISDQIRDELRVETR</sequence>
<protein>
    <submittedName>
        <fullName evidence="1">Uncharacterized protein</fullName>
    </submittedName>
</protein>
<evidence type="ECO:0000313" key="1">
    <source>
        <dbReference type="EMBL" id="GGG01765.1"/>
    </source>
</evidence>
<proteinExistence type="predicted"/>
<accession>A0A917D099</accession>
<keyword evidence="2" id="KW-1185">Reference proteome</keyword>